<evidence type="ECO:0000256" key="7">
    <source>
        <dbReference type="SAM" id="MobiDB-lite"/>
    </source>
</evidence>
<feature type="transmembrane region" description="Helical" evidence="8">
    <location>
        <begin position="1857"/>
        <end position="1879"/>
    </location>
</feature>
<evidence type="ECO:0000313" key="11">
    <source>
        <dbReference type="Proteomes" id="UP000314980"/>
    </source>
</evidence>
<feature type="transmembrane region" description="Helical" evidence="8">
    <location>
        <begin position="831"/>
        <end position="854"/>
    </location>
</feature>
<keyword evidence="4" id="KW-0067">ATP-binding</keyword>
<dbReference type="Gene3D" id="3.40.50.300">
    <property type="entry name" value="P-loop containing nucleotide triphosphate hydrolases"/>
    <property type="match status" value="2"/>
</dbReference>
<dbReference type="GO" id="GO:0005524">
    <property type="term" value="F:ATP binding"/>
    <property type="evidence" value="ECO:0007669"/>
    <property type="project" value="UniProtKB-KW"/>
</dbReference>
<keyword evidence="2 8" id="KW-0812">Transmembrane</keyword>
<dbReference type="InterPro" id="IPR003439">
    <property type="entry name" value="ABC_transporter-like_ATP-bd"/>
</dbReference>
<evidence type="ECO:0000256" key="6">
    <source>
        <dbReference type="ARBA" id="ARBA00023136"/>
    </source>
</evidence>
<keyword evidence="6 8" id="KW-0472">Membrane</keyword>
<dbReference type="FunFam" id="3.40.50.300:FF:000327">
    <property type="entry name" value="ATP-binding cassette sub-family A member 3"/>
    <property type="match status" value="1"/>
</dbReference>
<dbReference type="PROSITE" id="PS00211">
    <property type="entry name" value="ABC_TRANSPORTER_1"/>
    <property type="match status" value="1"/>
</dbReference>
<evidence type="ECO:0000256" key="5">
    <source>
        <dbReference type="ARBA" id="ARBA00022989"/>
    </source>
</evidence>
<feature type="transmembrane region" description="Helical" evidence="8">
    <location>
        <begin position="653"/>
        <end position="673"/>
    </location>
</feature>
<feature type="transmembrane region" description="Helical" evidence="8">
    <location>
        <begin position="1380"/>
        <end position="1401"/>
    </location>
</feature>
<feature type="compositionally biased region" description="Polar residues" evidence="7">
    <location>
        <begin position="911"/>
        <end position="921"/>
    </location>
</feature>
<feature type="transmembrane region" description="Helical" evidence="8">
    <location>
        <begin position="1710"/>
        <end position="1727"/>
    </location>
</feature>
<dbReference type="Pfam" id="PF12698">
    <property type="entry name" value="ABC2_membrane_3"/>
    <property type="match status" value="2"/>
</dbReference>
<dbReference type="InterPro" id="IPR026082">
    <property type="entry name" value="ABCA"/>
</dbReference>
<evidence type="ECO:0000256" key="8">
    <source>
        <dbReference type="SAM" id="Phobius"/>
    </source>
</evidence>
<dbReference type="Pfam" id="PF23321">
    <property type="entry name" value="R1_ABCA1"/>
    <property type="match status" value="1"/>
</dbReference>
<dbReference type="FunFam" id="3.40.50.300:FF:000264">
    <property type="entry name" value="ATP-binding cassette, sub-family A (ABC1), member 1"/>
    <property type="match status" value="1"/>
</dbReference>
<proteinExistence type="predicted"/>
<dbReference type="CDD" id="cd03263">
    <property type="entry name" value="ABC_subfamily_A"/>
    <property type="match status" value="2"/>
</dbReference>
<dbReference type="SMART" id="SM00382">
    <property type="entry name" value="AAA"/>
    <property type="match status" value="2"/>
</dbReference>
<feature type="region of interest" description="Disordered" evidence="7">
    <location>
        <begin position="882"/>
        <end position="929"/>
    </location>
</feature>
<feature type="domain" description="ABC transporter" evidence="9">
    <location>
        <begin position="973"/>
        <end position="1204"/>
    </location>
</feature>
<feature type="transmembrane region" description="Helical" evidence="8">
    <location>
        <begin position="1658"/>
        <end position="1680"/>
    </location>
</feature>
<dbReference type="GO" id="GO:0005319">
    <property type="term" value="F:lipid transporter activity"/>
    <property type="evidence" value="ECO:0007669"/>
    <property type="project" value="TreeGrafter"/>
</dbReference>
<comment type="subcellular location">
    <subcellularLocation>
        <location evidence="1">Membrane</location>
        <topology evidence="1">Multi-pass membrane protein</topology>
    </subcellularLocation>
</comment>
<dbReference type="GeneTree" id="ENSGT00940000155624"/>
<dbReference type="SUPFAM" id="SSF52540">
    <property type="entry name" value="P-loop containing nucleoside triphosphate hydrolases"/>
    <property type="match status" value="2"/>
</dbReference>
<dbReference type="InterPro" id="IPR056264">
    <property type="entry name" value="R2_ABCA1-4-like"/>
</dbReference>
<dbReference type="InterPro" id="IPR027417">
    <property type="entry name" value="P-loop_NTPase"/>
</dbReference>
<keyword evidence="3" id="KW-0547">Nucleotide-binding</keyword>
<reference evidence="10" key="3">
    <citation type="submission" date="2025-09" db="UniProtKB">
        <authorList>
            <consortium name="Ensembl"/>
        </authorList>
    </citation>
    <scope>IDENTIFICATION</scope>
</reference>
<keyword evidence="5 8" id="KW-1133">Transmembrane helix</keyword>
<dbReference type="InterPro" id="IPR017871">
    <property type="entry name" value="ABC_transporter-like_CS"/>
</dbReference>
<dbReference type="GO" id="GO:0016020">
    <property type="term" value="C:membrane"/>
    <property type="evidence" value="ECO:0007669"/>
    <property type="project" value="UniProtKB-SubCell"/>
</dbReference>
<feature type="transmembrane region" description="Helical" evidence="8">
    <location>
        <begin position="1739"/>
        <end position="1757"/>
    </location>
</feature>
<dbReference type="PANTHER" id="PTHR19229:SF190">
    <property type="entry name" value="RETINAL-SPECIFIC PHOSPHOLIPID-TRANSPORTING ATPASE ABCA4"/>
    <property type="match status" value="1"/>
</dbReference>
<feature type="compositionally biased region" description="Basic and acidic residues" evidence="7">
    <location>
        <begin position="891"/>
        <end position="909"/>
    </location>
</feature>
<evidence type="ECO:0000256" key="1">
    <source>
        <dbReference type="ARBA" id="ARBA00004141"/>
    </source>
</evidence>
<name>A0A4W6FCC3_LATCA</name>
<dbReference type="PANTHER" id="PTHR19229">
    <property type="entry name" value="ATP-BINDING CASSETTE TRANSPORTER SUBFAMILY A ABCA"/>
    <property type="match status" value="1"/>
</dbReference>
<dbReference type="Proteomes" id="UP000314980">
    <property type="component" value="Unassembled WGS sequence"/>
</dbReference>
<feature type="transmembrane region" description="Helical" evidence="8">
    <location>
        <begin position="693"/>
        <end position="717"/>
    </location>
</feature>
<organism evidence="10 11">
    <name type="scientific">Lates calcarifer</name>
    <name type="common">Barramundi</name>
    <name type="synonym">Holocentrus calcarifer</name>
    <dbReference type="NCBI Taxonomy" id="8187"/>
    <lineage>
        <taxon>Eukaryota</taxon>
        <taxon>Metazoa</taxon>
        <taxon>Chordata</taxon>
        <taxon>Craniata</taxon>
        <taxon>Vertebrata</taxon>
        <taxon>Euteleostomi</taxon>
        <taxon>Actinopterygii</taxon>
        <taxon>Neopterygii</taxon>
        <taxon>Teleostei</taxon>
        <taxon>Neoteleostei</taxon>
        <taxon>Acanthomorphata</taxon>
        <taxon>Carangaria</taxon>
        <taxon>Carangaria incertae sedis</taxon>
        <taxon>Centropomidae</taxon>
        <taxon>Lates</taxon>
    </lineage>
</organism>
<evidence type="ECO:0000313" key="10">
    <source>
        <dbReference type="Ensembl" id="ENSLCAP00010048890.1"/>
    </source>
</evidence>
<feature type="transmembrane region" description="Helical" evidence="8">
    <location>
        <begin position="23"/>
        <end position="42"/>
    </location>
</feature>
<sequence length="2247" mass="255167">MNTGSQIRLLLWKNWTLRKRQKIRFLVEIFWPVLLFIGLVWLRKANPLYQQHECHFPNKAMPSAGILPWIQGIFCNANNPCFRYPTRGESPGVVSNYNNSVLARFYVDVQELLLNDTEVQQFGQLWHEMSSFSNFMDALRNNPSRVSGRGLKIDDILKDDEVLTAFLLRDAGLSESIVYQLVNAQIKLEQFAFGIPDLQLKDIACSQALLERFIIFPSRMGLHGVRNAMCALSQQRLQKIEDILYANLDFFKIFRLMPQVMDSSSQGVDLHFWGRVLNAASEKIQIVSAPNSQELLKAVSSLFQAGGPSSFTQLMSSVSSLFCGYPEGGGSRVLSFNWYEDNNYKVFLGVNGTKSHNYVYDDTTTPFCNALMQTLESNPVTKIVWNSVKPLLMGKILYTPDSPAVRKILRSANTTFEELERLQNMAKAWEEVGPQLWAFLQNSVQMNMIRDTLRNPTVMDFMDKSLEDTDFTTKDILNFLYNGPEEQREAGMPNFDWRNIFNISDQIIRMFNQYGECIDLDKFVAHTDESQMIHQALYLLEENKFWAGVVFMDMYPWTTSVPPHVKYKIRMDIDAVERTNKIKDRYWDPGPRADPVEDQRYIWGGFAYLQDMIEHGIIKLHTGNDWPLGVYIQQMPYPCYVDDLFMITLNRCFPMFMVLAWIYSVSMTVKSIVLEKELRLKETLKAMGVDNGAIWYTWFIDSFIMMTASTALLTSIVMGGKVLNYSDPILVFFFLLTFTIATIMQCFLMSVFFNKANLAAACSGIIYFTLYLPHILCFAWQDRITKNMKLASLLSPVAFGFGTEYLSRYEEQGLGLQWDNIQTSPLEKDTYSFLTSILMMMFDAVLYAVLAWYLDNVFPGQYGIGRPFYFLFQPSYWQRLPPSHTEMADPDPEKPEPENMEKDVERRGTPETYTCNGSASRKTCKHQSKREQLEREKDYIIVKRCVNNFFLYLFTNAGQLFFEPDPVGLTMGVQIQDLVKVFDGSSRPAVNCLNINFYEGQITSFLGHNGAGKTTTMSILTGLFPPTSGTAYINGRDIRTDMEIVRSSMGMCPQYNILFKHLTVEEHILFYSLLKGRTQAEAKREVEDMLVDLGLPHKRDDEAQNLSGGMQRKLSVAMAFVGGSKVVILDEPTSGVDPYSRRSIWDLLLKYRNGRTVILSTHHMDEADLLSDRIAIISKGQLHCCGSPLFLKNCFGVGFYLTLVRRIKDLRKGENDCDCASDCSCSCSICTRYKDQSHITSLIHHHVPEAKLIEMIGQELTYLLPNKGFKHRAYASLFRELEETLADMGLSSFGISDTSLEEVEISQQWVLQRRKNNSTGGVEGDEGQRLESPLTELWQKKNSSAGKGSRQVKGATLILKQFHALLVKRFHHATRSQKDFLAQIIFPASFVLIALIFTMIVPPFGEYPSLTLTPWMYGQQFTFFSAQRQSNQIIYLSRYILIWENPDVSPVVRNILQSPEWNQRNPSPSCQCSTSKKLTMMPICPIGAGGLPPRQRIEATGDTMLDLTDRNISDYLVKTYPSLIRTSNGCKFSVSAVRYGGLSVGGQLPILDVDPKDIQNTFHQLGQMLNITGVIIFLDIGPFLRYMESEFNIKVWYNNKGWHAMVAFMNVANNAILRALLPPTAKPVEFGITAINHPLNLTKEQLSEVTVLTTSVDAVVAICVIFAMSFIPASFVLYLIQERVTKAKHLQFVSGVSPLIYWVSNFFWDMINYSVSTAMVVGIFMAFDKKCYTSPSNLPALIALLLLYGWSVTPMMYPMSYIFSIPSTAYVSLSCINLFIGINSSAITFILELFENNRPLLTFNEWLKKGLLVFPHFCLGRGLIDMAMNQAVTDVYARFGEEYIADPFRWDFVGKNIAFMAVEGFVYFILNLFIQYRFFLDHWLSDNKQTAILDEDNDVAEERERIYDGRSKTDILQIRDLSKVKITDLNMSCFGLLGVNGAGKTTTFKMLTGDTDVSSGDATVAGYSILTEILDVHQNMGYCPQFDAIDELLTGREHLYLYARLRGVPESEIPRVAEWGIQKLGLTEYAGCCAGTYSGGNKRKLSTAIAMIGCPALVLLDEPTTGMDPHSRRFLWNAIISVIRDGRAVVLTSHSMEECEALCTRLAIMVNGTFKCLGTIQHLKYKFGDGYVVTMKIKAAKAGSPPELEPVESFMESSFPGCVQREKHYNTLQYEIASSSLARIFQVVVANKERLSIEDYSVSQTTLDQVFVNFAKQQMGEDEDVTLNRRMAGRRKDIKISPVKRKT</sequence>
<evidence type="ECO:0000256" key="4">
    <source>
        <dbReference type="ARBA" id="ARBA00022840"/>
    </source>
</evidence>
<evidence type="ECO:0000256" key="3">
    <source>
        <dbReference type="ARBA" id="ARBA00022741"/>
    </source>
</evidence>
<dbReference type="InterPro" id="IPR013525">
    <property type="entry name" value="ABC2_TM"/>
</dbReference>
<protein>
    <submittedName>
        <fullName evidence="10">ATP binding cassette subfamily A member 4</fullName>
    </submittedName>
</protein>
<reference evidence="10" key="2">
    <citation type="submission" date="2025-08" db="UniProtKB">
        <authorList>
            <consortium name="Ensembl"/>
        </authorList>
    </citation>
    <scope>IDENTIFICATION</scope>
</reference>
<keyword evidence="11" id="KW-1185">Reference proteome</keyword>
<dbReference type="GO" id="GO:0140359">
    <property type="term" value="F:ABC-type transporter activity"/>
    <property type="evidence" value="ECO:0007669"/>
    <property type="project" value="InterPro"/>
</dbReference>
<evidence type="ECO:0000256" key="2">
    <source>
        <dbReference type="ARBA" id="ARBA00022692"/>
    </source>
</evidence>
<feature type="domain" description="ABC transporter" evidence="9">
    <location>
        <begin position="1904"/>
        <end position="2136"/>
    </location>
</feature>
<feature type="transmembrane region" description="Helical" evidence="8">
    <location>
        <begin position="729"/>
        <end position="752"/>
    </location>
</feature>
<dbReference type="PROSITE" id="PS50893">
    <property type="entry name" value="ABC_TRANSPORTER_2"/>
    <property type="match status" value="2"/>
</dbReference>
<dbReference type="InterPro" id="IPR003593">
    <property type="entry name" value="AAA+_ATPase"/>
</dbReference>
<accession>A0A4W6FCC3</accession>
<gene>
    <name evidence="10" type="primary">ABCA4</name>
</gene>
<dbReference type="Pfam" id="PF00005">
    <property type="entry name" value="ABC_tran"/>
    <property type="match status" value="2"/>
</dbReference>
<feature type="transmembrane region" description="Helical" evidence="8">
    <location>
        <begin position="758"/>
        <end position="780"/>
    </location>
</feature>
<evidence type="ECO:0000259" key="9">
    <source>
        <dbReference type="PROSITE" id="PS50893"/>
    </source>
</evidence>
<reference evidence="11" key="1">
    <citation type="submission" date="2015-09" db="EMBL/GenBank/DDBJ databases">
        <authorList>
            <person name="Sai Rama Sridatta P."/>
        </authorList>
    </citation>
    <scope>NUCLEOTIDE SEQUENCE [LARGE SCALE GENOMIC DNA]</scope>
</reference>
<feature type="transmembrane region" description="Helical" evidence="8">
    <location>
        <begin position="1769"/>
        <end position="1794"/>
    </location>
</feature>
<dbReference type="GO" id="GO:0016887">
    <property type="term" value="F:ATP hydrolysis activity"/>
    <property type="evidence" value="ECO:0007669"/>
    <property type="project" value="InterPro"/>
</dbReference>
<dbReference type="Ensembl" id="ENSLCAT00010050111.1">
    <property type="protein sequence ID" value="ENSLCAP00010048890.1"/>
    <property type="gene ID" value="ENSLCAG00010021572.1"/>
</dbReference>